<reference evidence="2 3" key="1">
    <citation type="submission" date="2014-03" db="EMBL/GenBank/DDBJ databases">
        <title>Draft genome of the hookworm Oesophagostomum dentatum.</title>
        <authorList>
            <person name="Mitreva M."/>
        </authorList>
    </citation>
    <scope>NUCLEOTIDE SEQUENCE [LARGE SCALE GENOMIC DNA]</scope>
    <source>
        <strain evidence="2 3">OD-Hann</strain>
    </source>
</reference>
<keyword evidence="3" id="KW-1185">Reference proteome</keyword>
<dbReference type="EMBL" id="KN549961">
    <property type="protein sequence ID" value="KHJ95450.1"/>
    <property type="molecule type" value="Genomic_DNA"/>
</dbReference>
<sequence length="103" mass="11617">MVNYLFNNESEDEMEQKPQLQPFKIRSSFSHVATQVNSCTKRKCMKDAATSIDKPPGEETLDAYFSDHPFLDFAGRCGSIGIVAILLYTIYVWCANLLQCTKG</sequence>
<dbReference type="OrthoDB" id="5872768at2759"/>
<keyword evidence="1" id="KW-0472">Membrane</keyword>
<feature type="transmembrane region" description="Helical" evidence="1">
    <location>
        <begin position="73"/>
        <end position="98"/>
    </location>
</feature>
<evidence type="ECO:0000313" key="3">
    <source>
        <dbReference type="Proteomes" id="UP000053660"/>
    </source>
</evidence>
<gene>
    <name evidence="2" type="ORF">OESDEN_04607</name>
</gene>
<protein>
    <submittedName>
        <fullName evidence="2">Uncharacterized protein</fullName>
    </submittedName>
</protein>
<dbReference type="AlphaFoldDB" id="A0A0B1TJ57"/>
<accession>A0A0B1TJ57</accession>
<name>A0A0B1TJ57_OESDE</name>
<keyword evidence="1" id="KW-0812">Transmembrane</keyword>
<dbReference type="Proteomes" id="UP000053660">
    <property type="component" value="Unassembled WGS sequence"/>
</dbReference>
<proteinExistence type="predicted"/>
<evidence type="ECO:0000256" key="1">
    <source>
        <dbReference type="SAM" id="Phobius"/>
    </source>
</evidence>
<organism evidence="2 3">
    <name type="scientific">Oesophagostomum dentatum</name>
    <name type="common">Nodular worm</name>
    <dbReference type="NCBI Taxonomy" id="61180"/>
    <lineage>
        <taxon>Eukaryota</taxon>
        <taxon>Metazoa</taxon>
        <taxon>Ecdysozoa</taxon>
        <taxon>Nematoda</taxon>
        <taxon>Chromadorea</taxon>
        <taxon>Rhabditida</taxon>
        <taxon>Rhabditina</taxon>
        <taxon>Rhabditomorpha</taxon>
        <taxon>Strongyloidea</taxon>
        <taxon>Strongylidae</taxon>
        <taxon>Oesophagostomum</taxon>
    </lineage>
</organism>
<keyword evidence="1" id="KW-1133">Transmembrane helix</keyword>
<evidence type="ECO:0000313" key="2">
    <source>
        <dbReference type="EMBL" id="KHJ95450.1"/>
    </source>
</evidence>